<evidence type="ECO:0000259" key="2">
    <source>
        <dbReference type="Pfam" id="PF03544"/>
    </source>
</evidence>
<proteinExistence type="predicted"/>
<feature type="region of interest" description="Disordered" evidence="1">
    <location>
        <begin position="127"/>
        <end position="153"/>
    </location>
</feature>
<sequence>MDEGDVAMLWTFLLAASMASPGATDVDRCESGTRAPVVVQSAFIGGHSPLWRVSGVPVHMVVDVDGKPKDIVVADDSVPATFRQAALNAAARWRFDPALECGQVVARNVELVVPVVRDAADQNLRMRPFPTLDPHQPGVNSPRAMNRPLASGR</sequence>
<evidence type="ECO:0000313" key="3">
    <source>
        <dbReference type="EMBL" id="TDK23883.1"/>
    </source>
</evidence>
<feature type="domain" description="TonB C-terminal" evidence="2">
    <location>
        <begin position="56"/>
        <end position="109"/>
    </location>
</feature>
<dbReference type="Proteomes" id="UP000294796">
    <property type="component" value="Unassembled WGS sequence"/>
</dbReference>
<dbReference type="Gene3D" id="3.30.1150.10">
    <property type="match status" value="1"/>
</dbReference>
<name>A0A4R5TMJ5_9GAMM</name>
<organism evidence="3 4">
    <name type="scientific">Luteimonas aestuarii</name>
    <dbReference type="NCBI Taxonomy" id="453837"/>
    <lineage>
        <taxon>Bacteria</taxon>
        <taxon>Pseudomonadati</taxon>
        <taxon>Pseudomonadota</taxon>
        <taxon>Gammaproteobacteria</taxon>
        <taxon>Lysobacterales</taxon>
        <taxon>Lysobacteraceae</taxon>
        <taxon>Luteimonas</taxon>
    </lineage>
</organism>
<comment type="caution">
    <text evidence="3">The sequence shown here is derived from an EMBL/GenBank/DDBJ whole genome shotgun (WGS) entry which is preliminary data.</text>
</comment>
<dbReference type="SUPFAM" id="SSF74653">
    <property type="entry name" value="TolA/TonB C-terminal domain"/>
    <property type="match status" value="1"/>
</dbReference>
<dbReference type="OrthoDB" id="1628901at2"/>
<evidence type="ECO:0000313" key="4">
    <source>
        <dbReference type="Proteomes" id="UP000294796"/>
    </source>
</evidence>
<evidence type="ECO:0000256" key="1">
    <source>
        <dbReference type="SAM" id="MobiDB-lite"/>
    </source>
</evidence>
<keyword evidence="4" id="KW-1185">Reference proteome</keyword>
<accession>A0A4R5TMJ5</accession>
<dbReference type="InterPro" id="IPR037682">
    <property type="entry name" value="TonB_C"/>
</dbReference>
<reference evidence="3 4" key="1">
    <citation type="submission" date="2019-03" db="EMBL/GenBank/DDBJ databases">
        <title>Luteimonas zhaokaii sp.nov., isolated from the rectal contents of Plateau pika in Yushu, Qinghai Province, China.</title>
        <authorList>
            <person name="Zhang G."/>
        </authorList>
    </citation>
    <scope>NUCLEOTIDE SEQUENCE [LARGE SCALE GENOMIC DNA]</scope>
    <source>
        <strain evidence="3 4">B9</strain>
    </source>
</reference>
<protein>
    <recommendedName>
        <fullName evidence="2">TonB C-terminal domain-containing protein</fullName>
    </recommendedName>
</protein>
<dbReference type="Pfam" id="PF03544">
    <property type="entry name" value="TonB_C"/>
    <property type="match status" value="1"/>
</dbReference>
<dbReference type="EMBL" id="SMTF01000006">
    <property type="protein sequence ID" value="TDK23883.1"/>
    <property type="molecule type" value="Genomic_DNA"/>
</dbReference>
<gene>
    <name evidence="3" type="ORF">E2F46_10170</name>
</gene>
<dbReference type="AlphaFoldDB" id="A0A4R5TMJ5"/>
<dbReference type="GO" id="GO:0055085">
    <property type="term" value="P:transmembrane transport"/>
    <property type="evidence" value="ECO:0007669"/>
    <property type="project" value="InterPro"/>
</dbReference>